<dbReference type="CDD" id="cd03590">
    <property type="entry name" value="CLECT_DC-SIGN_like"/>
    <property type="match status" value="1"/>
</dbReference>
<protein>
    <recommendedName>
        <fullName evidence="4">C-type lectin domain-containing protein</fullName>
    </recommendedName>
</protein>
<dbReference type="InterPro" id="IPR018378">
    <property type="entry name" value="C-type_lectin_CS"/>
</dbReference>
<dbReference type="Ensembl" id="ENSPFOT00000028795.1">
    <property type="protein sequence ID" value="ENSPFOP00000022089.1"/>
    <property type="gene ID" value="ENSPFOG00000017868.2"/>
</dbReference>
<feature type="domain" description="C-type lectin" evidence="4">
    <location>
        <begin position="85"/>
        <end position="207"/>
    </location>
</feature>
<keyword evidence="3" id="KW-0812">Transmembrane</keyword>
<dbReference type="InterPro" id="IPR016186">
    <property type="entry name" value="C-type_lectin-like/link_sf"/>
</dbReference>
<sequence>MAGVVRREPAEFSMGYVNLPEPSVTTAAGGGDKGNHPAPGRTKLLRLVGVSFGLLCILQVAVNVCLRLTLCEFYKRYIQRGWVRFHSSMYYISFARNTWEQSRRFCLQRGADLVIINTKAEQLHFLCKDFTRQFNRFTWLGLHNDTKTGNWTWVDGTLLTDSFKFWGPGEPNSYEGKNENCAEIRFFELEDSWNNIPCEDQNFWICEKEVAVARGDHRGRGA</sequence>
<reference evidence="5" key="2">
    <citation type="submission" date="2025-08" db="UniProtKB">
        <authorList>
            <consortium name="Ensembl"/>
        </authorList>
    </citation>
    <scope>IDENTIFICATION</scope>
</reference>
<dbReference type="GO" id="GO:0030246">
    <property type="term" value="F:carbohydrate binding"/>
    <property type="evidence" value="ECO:0007669"/>
    <property type="project" value="UniProtKB-KW"/>
</dbReference>
<name>A0A096LSE8_POEFO</name>
<proteinExistence type="predicted"/>
<keyword evidence="6" id="KW-1185">Reference proteome</keyword>
<keyword evidence="2" id="KW-1015">Disulfide bond</keyword>
<feature type="transmembrane region" description="Helical" evidence="3">
    <location>
        <begin position="47"/>
        <end position="70"/>
    </location>
</feature>
<dbReference type="PROSITE" id="PS00615">
    <property type="entry name" value="C_TYPE_LECTIN_1"/>
    <property type="match status" value="1"/>
</dbReference>
<dbReference type="GeneTree" id="ENSGT01020000230338"/>
<dbReference type="InterPro" id="IPR050111">
    <property type="entry name" value="C-type_lectin/snaclec_domain"/>
</dbReference>
<dbReference type="EMBL" id="AYCK01022632">
    <property type="status" value="NOT_ANNOTATED_CDS"/>
    <property type="molecule type" value="Genomic_DNA"/>
</dbReference>
<dbReference type="InterPro" id="IPR016187">
    <property type="entry name" value="CTDL_fold"/>
</dbReference>
<dbReference type="AlphaFoldDB" id="A0A096LSE8"/>
<reference evidence="6" key="1">
    <citation type="submission" date="2013-10" db="EMBL/GenBank/DDBJ databases">
        <authorList>
            <person name="Schartl M."/>
            <person name="Warren W."/>
        </authorList>
    </citation>
    <scope>NUCLEOTIDE SEQUENCE [LARGE SCALE GENOMIC DNA]</scope>
    <source>
        <strain evidence="6">female</strain>
    </source>
</reference>
<dbReference type="PROSITE" id="PS50041">
    <property type="entry name" value="C_TYPE_LECTIN_2"/>
    <property type="match status" value="1"/>
</dbReference>
<dbReference type="SMART" id="SM00034">
    <property type="entry name" value="CLECT"/>
    <property type="match status" value="1"/>
</dbReference>
<accession>A0A096LSE8</accession>
<evidence type="ECO:0000256" key="3">
    <source>
        <dbReference type="SAM" id="Phobius"/>
    </source>
</evidence>
<dbReference type="Pfam" id="PF00059">
    <property type="entry name" value="Lectin_C"/>
    <property type="match status" value="1"/>
</dbReference>
<dbReference type="Proteomes" id="UP000028760">
    <property type="component" value="Unassembled WGS sequence"/>
</dbReference>
<dbReference type="SUPFAM" id="SSF56436">
    <property type="entry name" value="C-type lectin-like"/>
    <property type="match status" value="1"/>
</dbReference>
<evidence type="ECO:0000259" key="4">
    <source>
        <dbReference type="PROSITE" id="PS50041"/>
    </source>
</evidence>
<dbReference type="InterPro" id="IPR033989">
    <property type="entry name" value="CD209-like_CTLD"/>
</dbReference>
<dbReference type="InterPro" id="IPR001304">
    <property type="entry name" value="C-type_lectin-like"/>
</dbReference>
<keyword evidence="3" id="KW-1133">Transmembrane helix</keyword>
<keyword evidence="3" id="KW-0472">Membrane</keyword>
<dbReference type="Gene3D" id="3.10.100.10">
    <property type="entry name" value="Mannose-Binding Protein A, subunit A"/>
    <property type="match status" value="1"/>
</dbReference>
<reference evidence="5" key="3">
    <citation type="submission" date="2025-09" db="UniProtKB">
        <authorList>
            <consortium name="Ensembl"/>
        </authorList>
    </citation>
    <scope>IDENTIFICATION</scope>
</reference>
<evidence type="ECO:0000313" key="5">
    <source>
        <dbReference type="Ensembl" id="ENSPFOP00000022089.1"/>
    </source>
</evidence>
<dbReference type="EMBL" id="AYCK01022631">
    <property type="status" value="NOT_ANNOTATED_CDS"/>
    <property type="molecule type" value="Genomic_DNA"/>
</dbReference>
<dbReference type="PANTHER" id="PTHR22803">
    <property type="entry name" value="MANNOSE, PHOSPHOLIPASE, LECTIN RECEPTOR RELATED"/>
    <property type="match status" value="1"/>
</dbReference>
<evidence type="ECO:0000313" key="6">
    <source>
        <dbReference type="Proteomes" id="UP000028760"/>
    </source>
</evidence>
<evidence type="ECO:0000256" key="2">
    <source>
        <dbReference type="ARBA" id="ARBA00023157"/>
    </source>
</evidence>
<organism evidence="5 6">
    <name type="scientific">Poecilia formosa</name>
    <name type="common">Amazon molly</name>
    <name type="synonym">Limia formosa</name>
    <dbReference type="NCBI Taxonomy" id="48698"/>
    <lineage>
        <taxon>Eukaryota</taxon>
        <taxon>Metazoa</taxon>
        <taxon>Chordata</taxon>
        <taxon>Craniata</taxon>
        <taxon>Vertebrata</taxon>
        <taxon>Euteleostomi</taxon>
        <taxon>Actinopterygii</taxon>
        <taxon>Neopterygii</taxon>
        <taxon>Teleostei</taxon>
        <taxon>Neoteleostei</taxon>
        <taxon>Acanthomorphata</taxon>
        <taxon>Ovalentaria</taxon>
        <taxon>Atherinomorphae</taxon>
        <taxon>Cyprinodontiformes</taxon>
        <taxon>Poeciliidae</taxon>
        <taxon>Poeciliinae</taxon>
        <taxon>Poecilia</taxon>
    </lineage>
</organism>
<evidence type="ECO:0000256" key="1">
    <source>
        <dbReference type="ARBA" id="ARBA00022734"/>
    </source>
</evidence>
<keyword evidence="1" id="KW-0430">Lectin</keyword>